<evidence type="ECO:0000313" key="4">
    <source>
        <dbReference type="EMBL" id="KAJ1194710.1"/>
    </source>
</evidence>
<dbReference type="InterPro" id="IPR013783">
    <property type="entry name" value="Ig-like_fold"/>
</dbReference>
<dbReference type="PANTHER" id="PTHR24103">
    <property type="entry name" value="E3 UBIQUITIN-PROTEIN LIGASE TRIM"/>
    <property type="match status" value="1"/>
</dbReference>
<dbReference type="Pfam" id="PF00622">
    <property type="entry name" value="SPRY"/>
    <property type="match status" value="1"/>
</dbReference>
<evidence type="ECO:0000256" key="1">
    <source>
        <dbReference type="ARBA" id="ARBA00023054"/>
    </source>
</evidence>
<dbReference type="SMART" id="SM00589">
    <property type="entry name" value="PRY"/>
    <property type="match status" value="1"/>
</dbReference>
<dbReference type="InterPro" id="IPR006574">
    <property type="entry name" value="PRY"/>
</dbReference>
<protein>
    <submittedName>
        <fullName evidence="4">Uncharacterized protein</fullName>
    </submittedName>
</protein>
<reference evidence="4" key="1">
    <citation type="journal article" date="2022" name="bioRxiv">
        <title>Sequencing and chromosome-scale assembly of the giantPleurodeles waltlgenome.</title>
        <authorList>
            <person name="Brown T."/>
            <person name="Elewa A."/>
            <person name="Iarovenko S."/>
            <person name="Subramanian E."/>
            <person name="Araus A.J."/>
            <person name="Petzold A."/>
            <person name="Susuki M."/>
            <person name="Suzuki K.-i.T."/>
            <person name="Hayashi T."/>
            <person name="Toyoda A."/>
            <person name="Oliveira C."/>
            <person name="Osipova E."/>
            <person name="Leigh N.D."/>
            <person name="Simon A."/>
            <person name="Yun M.H."/>
        </authorList>
    </citation>
    <scope>NUCLEOTIDE SEQUENCE</scope>
    <source>
        <strain evidence="4">20211129_DDA</strain>
        <tissue evidence="4">Liver</tissue>
    </source>
</reference>
<dbReference type="AlphaFoldDB" id="A0AAV7V023"/>
<evidence type="ECO:0000259" key="2">
    <source>
        <dbReference type="PROSITE" id="PS50188"/>
    </source>
</evidence>
<feature type="domain" description="Fibronectin type-III" evidence="3">
    <location>
        <begin position="58"/>
        <end position="155"/>
    </location>
</feature>
<dbReference type="Pfam" id="PF13765">
    <property type="entry name" value="PRY"/>
    <property type="match status" value="1"/>
</dbReference>
<accession>A0AAV7V023</accession>
<sequence length="340" mass="38675">MGQKSWTLIVGNYTKEDCIITNVCPNSLYLVRQSTVLERWIALPSDTVGPIKTLPTDPPRFLVVLHEKTNTTRLTWHEPDDIGVGVRIGEYKIEYMKATDGISEWTEIKTKANVQSWLMEGLKPDMSYRFRVFAICGDAGSSDASEEYLFPAAVKAHSAELERRRIGSHKQVVSLDPDTAHCELVLSEDHRRVRGTEVAQTLLDNPERFAVDTCVLANEGFSSGRHYWEVQLLQDGWGWRVGAASETLNRKTGFTRSPKEGLWALEGDGEVYWACLSPDTRLYLRESPRKLGIYLDYEAGLLSVYNAVTMELVYVFTHASFTQKIFPFFYLWPHADLRLV</sequence>
<dbReference type="PROSITE" id="PS50853">
    <property type="entry name" value="FN3"/>
    <property type="match status" value="1"/>
</dbReference>
<dbReference type="InterPro" id="IPR003877">
    <property type="entry name" value="SPRY_dom"/>
</dbReference>
<dbReference type="InterPro" id="IPR050143">
    <property type="entry name" value="TRIM/RBCC"/>
</dbReference>
<dbReference type="InterPro" id="IPR001870">
    <property type="entry name" value="B30.2/SPRY"/>
</dbReference>
<keyword evidence="1" id="KW-0175">Coiled coil</keyword>
<dbReference type="EMBL" id="JANPWB010000004">
    <property type="protein sequence ID" value="KAJ1194710.1"/>
    <property type="molecule type" value="Genomic_DNA"/>
</dbReference>
<organism evidence="4 5">
    <name type="scientific">Pleurodeles waltl</name>
    <name type="common">Iberian ribbed newt</name>
    <dbReference type="NCBI Taxonomy" id="8319"/>
    <lineage>
        <taxon>Eukaryota</taxon>
        <taxon>Metazoa</taxon>
        <taxon>Chordata</taxon>
        <taxon>Craniata</taxon>
        <taxon>Vertebrata</taxon>
        <taxon>Euteleostomi</taxon>
        <taxon>Amphibia</taxon>
        <taxon>Batrachia</taxon>
        <taxon>Caudata</taxon>
        <taxon>Salamandroidea</taxon>
        <taxon>Salamandridae</taxon>
        <taxon>Pleurodelinae</taxon>
        <taxon>Pleurodeles</taxon>
    </lineage>
</organism>
<dbReference type="Pfam" id="PF00041">
    <property type="entry name" value="fn3"/>
    <property type="match status" value="1"/>
</dbReference>
<name>A0AAV7V023_PLEWA</name>
<gene>
    <name evidence="4" type="ORF">NDU88_003996</name>
</gene>
<dbReference type="InterPro" id="IPR043136">
    <property type="entry name" value="B30.2/SPRY_sf"/>
</dbReference>
<dbReference type="CDD" id="cd00063">
    <property type="entry name" value="FN3"/>
    <property type="match status" value="1"/>
</dbReference>
<dbReference type="CDD" id="cd12888">
    <property type="entry name" value="SPRY_PRY_TRIM7_like"/>
    <property type="match status" value="1"/>
</dbReference>
<keyword evidence="5" id="KW-1185">Reference proteome</keyword>
<dbReference type="Proteomes" id="UP001066276">
    <property type="component" value="Chromosome 2_2"/>
</dbReference>
<evidence type="ECO:0000313" key="5">
    <source>
        <dbReference type="Proteomes" id="UP001066276"/>
    </source>
</evidence>
<dbReference type="InterPro" id="IPR036116">
    <property type="entry name" value="FN3_sf"/>
</dbReference>
<dbReference type="PRINTS" id="PR01407">
    <property type="entry name" value="BUTYPHLNCDUF"/>
</dbReference>
<feature type="domain" description="B30.2/SPRY" evidence="2">
    <location>
        <begin position="153"/>
        <end position="340"/>
    </location>
</feature>
<dbReference type="SUPFAM" id="SSF49265">
    <property type="entry name" value="Fibronectin type III"/>
    <property type="match status" value="1"/>
</dbReference>
<proteinExistence type="predicted"/>
<dbReference type="SUPFAM" id="SSF49899">
    <property type="entry name" value="Concanavalin A-like lectins/glucanases"/>
    <property type="match status" value="1"/>
</dbReference>
<dbReference type="InterPro" id="IPR003961">
    <property type="entry name" value="FN3_dom"/>
</dbReference>
<dbReference type="InterPro" id="IPR003879">
    <property type="entry name" value="Butyrophylin_SPRY"/>
</dbReference>
<dbReference type="Gene3D" id="2.60.120.920">
    <property type="match status" value="1"/>
</dbReference>
<evidence type="ECO:0000259" key="3">
    <source>
        <dbReference type="PROSITE" id="PS50853"/>
    </source>
</evidence>
<dbReference type="InterPro" id="IPR013320">
    <property type="entry name" value="ConA-like_dom_sf"/>
</dbReference>
<dbReference type="SMART" id="SM00449">
    <property type="entry name" value="SPRY"/>
    <property type="match status" value="1"/>
</dbReference>
<dbReference type="PROSITE" id="PS50188">
    <property type="entry name" value="B302_SPRY"/>
    <property type="match status" value="1"/>
</dbReference>
<dbReference type="SMART" id="SM00060">
    <property type="entry name" value="FN3"/>
    <property type="match status" value="1"/>
</dbReference>
<comment type="caution">
    <text evidence="4">The sequence shown here is derived from an EMBL/GenBank/DDBJ whole genome shotgun (WGS) entry which is preliminary data.</text>
</comment>
<dbReference type="FunFam" id="2.60.120.920:FF:000004">
    <property type="entry name" value="Butyrophilin subfamily 1 member A1"/>
    <property type="match status" value="1"/>
</dbReference>
<dbReference type="Gene3D" id="2.60.40.10">
    <property type="entry name" value="Immunoglobulins"/>
    <property type="match status" value="1"/>
</dbReference>